<feature type="binding site" evidence="6">
    <location>
        <position position="59"/>
    </location>
    <ligand>
        <name>ATP</name>
        <dbReference type="ChEBI" id="CHEBI:30616"/>
    </ligand>
</feature>
<dbReference type="Gene3D" id="1.10.510.10">
    <property type="entry name" value="Transferase(Phosphotransferase) domain 1"/>
    <property type="match status" value="1"/>
</dbReference>
<feature type="region of interest" description="Disordered" evidence="7">
    <location>
        <begin position="431"/>
        <end position="461"/>
    </location>
</feature>
<dbReference type="GO" id="GO:0004674">
    <property type="term" value="F:protein serine/threonine kinase activity"/>
    <property type="evidence" value="ECO:0007669"/>
    <property type="project" value="UniProtKB-KW"/>
</dbReference>
<dbReference type="PANTHER" id="PTHR45646">
    <property type="entry name" value="SERINE/THREONINE-PROTEIN KINASE DOA-RELATED"/>
    <property type="match status" value="1"/>
</dbReference>
<evidence type="ECO:0000313" key="10">
    <source>
        <dbReference type="Proteomes" id="UP001501274"/>
    </source>
</evidence>
<feature type="compositionally biased region" description="Polar residues" evidence="7">
    <location>
        <begin position="643"/>
        <end position="660"/>
    </location>
</feature>
<feature type="region of interest" description="Disordered" evidence="7">
    <location>
        <begin position="939"/>
        <end position="973"/>
    </location>
</feature>
<dbReference type="GO" id="GO:0005524">
    <property type="term" value="F:ATP binding"/>
    <property type="evidence" value="ECO:0007669"/>
    <property type="project" value="UniProtKB-UniRule"/>
</dbReference>
<evidence type="ECO:0000256" key="1">
    <source>
        <dbReference type="ARBA" id="ARBA00022527"/>
    </source>
</evidence>
<feature type="domain" description="Protein kinase" evidence="8">
    <location>
        <begin position="20"/>
        <end position="327"/>
    </location>
</feature>
<accession>A0AAW3BHL3</accession>
<keyword evidence="5 6" id="KW-0067">ATP-binding</keyword>
<reference evidence="9 10" key="1">
    <citation type="submission" date="2024-02" db="EMBL/GenBank/DDBJ databases">
        <title>FIRST GENOME SEQUENCES OF Leishmania (Viannia) shawi, Leishmania (Viannia) lindenbergi AND Leishmania (Viannia) utingensis.</title>
        <authorList>
            <person name="Resadore F."/>
            <person name="Custodio M.G.F."/>
            <person name="Boite M.C."/>
            <person name="Cupolillo E."/>
            <person name="Ferreira G.E.M."/>
        </authorList>
    </citation>
    <scope>NUCLEOTIDE SEQUENCE [LARGE SCALE GENOMIC DNA]</scope>
    <source>
        <strain evidence="9 10">MDAS/BR/1979/M5533</strain>
    </source>
</reference>
<dbReference type="Proteomes" id="UP001501274">
    <property type="component" value="Unassembled WGS sequence"/>
</dbReference>
<dbReference type="EMBL" id="JBAMZN010000029">
    <property type="protein sequence ID" value="KAL0522310.1"/>
    <property type="molecule type" value="Genomic_DNA"/>
</dbReference>
<feature type="compositionally biased region" description="Polar residues" evidence="7">
    <location>
        <begin position="1719"/>
        <end position="1738"/>
    </location>
</feature>
<dbReference type="SMART" id="SM00220">
    <property type="entry name" value="S_TKc"/>
    <property type="match status" value="1"/>
</dbReference>
<dbReference type="PROSITE" id="PS50011">
    <property type="entry name" value="PROTEIN_KINASE_DOM"/>
    <property type="match status" value="1"/>
</dbReference>
<feature type="compositionally biased region" description="Basic residues" evidence="7">
    <location>
        <begin position="434"/>
        <end position="445"/>
    </location>
</feature>
<evidence type="ECO:0000256" key="4">
    <source>
        <dbReference type="ARBA" id="ARBA00022777"/>
    </source>
</evidence>
<evidence type="ECO:0000256" key="3">
    <source>
        <dbReference type="ARBA" id="ARBA00022741"/>
    </source>
</evidence>
<feature type="compositionally biased region" description="Basic and acidic residues" evidence="7">
    <location>
        <begin position="380"/>
        <end position="392"/>
    </location>
</feature>
<feature type="region of interest" description="Disordered" evidence="7">
    <location>
        <begin position="691"/>
        <end position="723"/>
    </location>
</feature>
<keyword evidence="10" id="KW-1185">Reference proteome</keyword>
<name>A0AAW3BHL3_9TRYP</name>
<dbReference type="InterPro" id="IPR008271">
    <property type="entry name" value="Ser/Thr_kinase_AS"/>
</dbReference>
<evidence type="ECO:0000259" key="8">
    <source>
        <dbReference type="PROSITE" id="PS50011"/>
    </source>
</evidence>
<dbReference type="InterPro" id="IPR051175">
    <property type="entry name" value="CLK_kinases"/>
</dbReference>
<organism evidence="9 10">
    <name type="scientific">Leishmania naiffi</name>
    <dbReference type="NCBI Taxonomy" id="5678"/>
    <lineage>
        <taxon>Eukaryota</taxon>
        <taxon>Discoba</taxon>
        <taxon>Euglenozoa</taxon>
        <taxon>Kinetoplastea</taxon>
        <taxon>Metakinetoplastina</taxon>
        <taxon>Trypanosomatida</taxon>
        <taxon>Trypanosomatidae</taxon>
        <taxon>Leishmaniinae</taxon>
        <taxon>Leishmania</taxon>
        <taxon>Leishmania naiffi species complex</taxon>
    </lineage>
</organism>
<dbReference type="FunFam" id="1.10.510.10:FF:001576">
    <property type="entry name" value="Protein kinase-like protein"/>
    <property type="match status" value="1"/>
</dbReference>
<gene>
    <name evidence="9" type="ORF">Q4I28_005089</name>
</gene>
<evidence type="ECO:0000256" key="7">
    <source>
        <dbReference type="SAM" id="MobiDB-lite"/>
    </source>
</evidence>
<dbReference type="PROSITE" id="PS00107">
    <property type="entry name" value="PROTEIN_KINASE_ATP"/>
    <property type="match status" value="1"/>
</dbReference>
<dbReference type="GO" id="GO:0005634">
    <property type="term" value="C:nucleus"/>
    <property type="evidence" value="ECO:0007669"/>
    <property type="project" value="TreeGrafter"/>
</dbReference>
<feature type="compositionally biased region" description="Polar residues" evidence="7">
    <location>
        <begin position="449"/>
        <end position="458"/>
    </location>
</feature>
<comment type="caution">
    <text evidence="9">The sequence shown here is derived from an EMBL/GenBank/DDBJ whole genome shotgun (WGS) entry which is preliminary data.</text>
</comment>
<dbReference type="Gene3D" id="3.30.200.20">
    <property type="entry name" value="Phosphorylase Kinase, domain 1"/>
    <property type="match status" value="1"/>
</dbReference>
<feature type="region of interest" description="Disordered" evidence="7">
    <location>
        <begin position="524"/>
        <end position="592"/>
    </location>
</feature>
<dbReference type="InterPro" id="IPR017441">
    <property type="entry name" value="Protein_kinase_ATP_BS"/>
</dbReference>
<dbReference type="InterPro" id="IPR011009">
    <property type="entry name" value="Kinase-like_dom_sf"/>
</dbReference>
<protein>
    <recommendedName>
        <fullName evidence="8">Protein kinase domain-containing protein</fullName>
    </recommendedName>
</protein>
<dbReference type="SUPFAM" id="SSF56112">
    <property type="entry name" value="Protein kinase-like (PK-like)"/>
    <property type="match status" value="1"/>
</dbReference>
<evidence type="ECO:0000256" key="6">
    <source>
        <dbReference type="PROSITE-ProRule" id="PRU10141"/>
    </source>
</evidence>
<feature type="region of interest" description="Disordered" evidence="7">
    <location>
        <begin position="1126"/>
        <end position="1172"/>
    </location>
</feature>
<dbReference type="PANTHER" id="PTHR45646:SF11">
    <property type="entry name" value="SERINE_THREONINE-PROTEIN KINASE DOA"/>
    <property type="match status" value="1"/>
</dbReference>
<feature type="compositionally biased region" description="Low complexity" evidence="7">
    <location>
        <begin position="1130"/>
        <end position="1144"/>
    </location>
</feature>
<proteinExistence type="predicted"/>
<keyword evidence="1" id="KW-0723">Serine/threonine-protein kinase</keyword>
<feature type="region of interest" description="Disordered" evidence="7">
    <location>
        <begin position="1489"/>
        <end position="1551"/>
    </location>
</feature>
<feature type="compositionally biased region" description="Low complexity" evidence="7">
    <location>
        <begin position="1151"/>
        <end position="1165"/>
    </location>
</feature>
<feature type="compositionally biased region" description="Polar residues" evidence="7">
    <location>
        <begin position="939"/>
        <end position="953"/>
    </location>
</feature>
<feature type="compositionally biased region" description="Polar residues" evidence="7">
    <location>
        <begin position="549"/>
        <end position="565"/>
    </location>
</feature>
<evidence type="ECO:0000256" key="5">
    <source>
        <dbReference type="ARBA" id="ARBA00022840"/>
    </source>
</evidence>
<feature type="region of interest" description="Disordered" evidence="7">
    <location>
        <begin position="740"/>
        <end position="773"/>
    </location>
</feature>
<feature type="region of interest" description="Disordered" evidence="7">
    <location>
        <begin position="1017"/>
        <end position="1079"/>
    </location>
</feature>
<feature type="compositionally biased region" description="Polar residues" evidence="7">
    <location>
        <begin position="1506"/>
        <end position="1526"/>
    </location>
</feature>
<dbReference type="PROSITE" id="PS00108">
    <property type="entry name" value="PROTEIN_KINASE_ST"/>
    <property type="match status" value="1"/>
</dbReference>
<evidence type="ECO:0000256" key="2">
    <source>
        <dbReference type="ARBA" id="ARBA00022679"/>
    </source>
</evidence>
<feature type="region of interest" description="Disordered" evidence="7">
    <location>
        <begin position="357"/>
        <end position="417"/>
    </location>
</feature>
<keyword evidence="2" id="KW-0808">Transferase</keyword>
<feature type="compositionally biased region" description="Basic residues" evidence="7">
    <location>
        <begin position="624"/>
        <end position="636"/>
    </location>
</feature>
<evidence type="ECO:0000313" key="9">
    <source>
        <dbReference type="EMBL" id="KAL0522310.1"/>
    </source>
</evidence>
<feature type="region of interest" description="Disordered" evidence="7">
    <location>
        <begin position="610"/>
        <end position="674"/>
    </location>
</feature>
<keyword evidence="4" id="KW-0418">Kinase</keyword>
<feature type="compositionally biased region" description="Polar residues" evidence="7">
    <location>
        <begin position="743"/>
        <end position="767"/>
    </location>
</feature>
<dbReference type="Pfam" id="PF00069">
    <property type="entry name" value="Pkinase"/>
    <property type="match status" value="1"/>
</dbReference>
<feature type="compositionally biased region" description="Polar residues" evidence="7">
    <location>
        <begin position="369"/>
        <end position="378"/>
    </location>
</feature>
<sequence length="1783" mass="189162">MTSRGEHLRLEKGSVVKNHYEVIAPIGTGNFSRVYRVLDLQLPVKEQQRKPLAMKVIKKEYSSDAKYEKQMLIVLHEHDKGRNARVSRMYECFVWQECPVFIMPMHGPSLRSRRLGVNRGIVTHEKLLEFSYDLLETMGFVHFECHMVHTDLKPENILIADRHVAENSMGNEWVVCDFGSASLWRRDKLDSDLISTRPYRAPEVVLGNKWHYAADMWSVGCILYEVAVGHRLFETRDDLTHLHMMDRRLGRLPEAFVKHSKYSSRYFNSHGDFVSTPDVIRFSKCRLTPIREMFRYDREFLHLLKGLLTYIPDERMTSAEALALPMFNALRAARKERQRLADATAEAQQQQRRRFAGTAILGNGMSPRPTDSSDTSALDHTVDGEKRNDRSSSVHHGRGAAAVQSLSPRSSSTIRDIRSTDVMTAVADGAKNNHSSHRQHHHNHKRGETNSSNVAGSRSETHPCMASVPAQEMSAVSPTVSATSPFSDLAAGGTSREAIAQMATVTTAVAPVTAGSISRSATSSIMSPYATSPGKKRSSKAREIRRRATSTPVVRSGGNQHSRSPSPGAGVLTEEVPSPRPVVNNHQSTSTGRAALVPQLALEHVKASALASDGAATPLSSQSGRRRSGRSARKLSGRIMSPATKSSTMTPQKGLSSGSQHGCGRSAAGGASTQLDVTSRLKSPRQHLQLGLSADKRRNPTPPHSSSTACCLLETPSPTITRSPRMTKASLAAGPAEGLLISTPDTNTTPPQTVFRTGAPLNSSTHRPSLRKPATMLGSISDHGITKENEAVATTPVRLGPSVAASTKVTPSAAATDAAALHRLSESPNTPLGYRAPLQRDITAVGMCMRTESLAVLGSPNVDDKRLDVDHIREGRSEAATNDGDGGCRQVGSQTVTCLAATKNDDVDNVSADNSDKDDPSVVLPTKLFVRTASSSINNRLSSTYNSDGSPHTTDYRSPVRCRPPIEDTSNASSPVMLNALNALNARFSTASSEWRDVDVEAAKMEAIAAAMGKEGQQPFATTLGPPLPQSQRNPFSVQRGDKHRSPRECSPAARSSSFLADRHSPTRGPITPLRTVPDVTSNEAPHELVSTVPLSHGSAASANSSISLLGGMLNAASVSKADWQSHRMPPSAGATPAAGRPARQLSMAMPSTPVKTTSKSTTPTHVGQTPSVPSQFTVVMASADKLKSVSPFSVSEMRKPMSPPVTASQRVAIKPGRTPAAPVPAPVSACPSVEELIPMTLRVSATTSHPAVTAPRSHECSLSLKDGRLVNANSTVNPQLLTTAPTSPAGTIGVAAVLHQPLHRPYQPLHGLVYPSDSSSHALSEAKMEEAGSAAASQSLGLHMAQGSLVLQDRASPPNMSSQLPVIGAATAATAPPSFVLSRTTHGADERHEALSHNSSNASAKLLNTQHTGTSPDLSPRCQRSSSCINIAPDVTAGTKSLRSATAVLTNASTSSRLNSSFKSGGTSKSGLATLSYPATLSGSAGSASFQAASRSPRNPVAHGTTGTNSLRPSTDGVSATSARSPRNGASLAASPKPSATYRRPGSPRGISPVLITTDLLTNAIGGNVVSTPMQLLQQPPSQTKMLQRSSTAVTSTGAGLGKTSISIVPRYTQSGVALLRSPMHQQSIGASVAATSRPQAQGFAAGSVNPMVVAESVASLKQPYRASFVAIKSANSRGSTTDGSVNTISVDAFSELTRSKPKHRRDPHTLRRISAPRPSTFSLSQANGAVSSLPTTEGSDRGGEDGDGQTRGAFANSVLPKPHDRDTPSCSSATEVSPPKM</sequence>
<feature type="compositionally biased region" description="Basic residues" evidence="7">
    <location>
        <begin position="534"/>
        <end position="548"/>
    </location>
</feature>
<keyword evidence="3 6" id="KW-0547">Nucleotide-binding</keyword>
<dbReference type="InterPro" id="IPR000719">
    <property type="entry name" value="Prot_kinase_dom"/>
</dbReference>
<feature type="region of interest" description="Disordered" evidence="7">
    <location>
        <begin position="1698"/>
        <end position="1783"/>
    </location>
</feature>